<dbReference type="Pfam" id="PF07690">
    <property type="entry name" value="MFS_1"/>
    <property type="match status" value="1"/>
</dbReference>
<feature type="transmembrane region" description="Helical" evidence="5">
    <location>
        <begin position="65"/>
        <end position="88"/>
    </location>
</feature>
<dbReference type="GO" id="GO:0022857">
    <property type="term" value="F:transmembrane transporter activity"/>
    <property type="evidence" value="ECO:0007669"/>
    <property type="project" value="InterPro"/>
</dbReference>
<evidence type="ECO:0000256" key="1">
    <source>
        <dbReference type="ARBA" id="ARBA00004141"/>
    </source>
</evidence>
<feature type="transmembrane region" description="Helical" evidence="5">
    <location>
        <begin position="108"/>
        <end position="126"/>
    </location>
</feature>
<feature type="transmembrane region" description="Helical" evidence="5">
    <location>
        <begin position="370"/>
        <end position="394"/>
    </location>
</feature>
<evidence type="ECO:0000313" key="8">
    <source>
        <dbReference type="Proteomes" id="UP000235786"/>
    </source>
</evidence>
<dbReference type="PANTHER" id="PTHR23502">
    <property type="entry name" value="MAJOR FACILITATOR SUPERFAMILY"/>
    <property type="match status" value="1"/>
</dbReference>
<keyword evidence="3 5" id="KW-1133">Transmembrane helix</keyword>
<feature type="transmembrane region" description="Helical" evidence="5">
    <location>
        <begin position="518"/>
        <end position="537"/>
    </location>
</feature>
<dbReference type="InterPro" id="IPR011701">
    <property type="entry name" value="MFS"/>
</dbReference>
<organism evidence="7 8">
    <name type="scientific">Hyaloscypha variabilis (strain UAMH 11265 / GT02V1 / F)</name>
    <name type="common">Meliniomyces variabilis</name>
    <dbReference type="NCBI Taxonomy" id="1149755"/>
    <lineage>
        <taxon>Eukaryota</taxon>
        <taxon>Fungi</taxon>
        <taxon>Dikarya</taxon>
        <taxon>Ascomycota</taxon>
        <taxon>Pezizomycotina</taxon>
        <taxon>Leotiomycetes</taxon>
        <taxon>Helotiales</taxon>
        <taxon>Hyaloscyphaceae</taxon>
        <taxon>Hyaloscypha</taxon>
        <taxon>Hyaloscypha variabilis</taxon>
    </lineage>
</organism>
<dbReference type="InterPro" id="IPR020846">
    <property type="entry name" value="MFS_dom"/>
</dbReference>
<feature type="domain" description="Major facilitator superfamily (MFS) profile" evidence="6">
    <location>
        <begin position="63"/>
        <end position="541"/>
    </location>
</feature>
<feature type="transmembrane region" description="Helical" evidence="5">
    <location>
        <begin position="479"/>
        <end position="498"/>
    </location>
</feature>
<dbReference type="OrthoDB" id="268400at2759"/>
<dbReference type="SUPFAM" id="SSF103473">
    <property type="entry name" value="MFS general substrate transporter"/>
    <property type="match status" value="1"/>
</dbReference>
<feature type="transmembrane region" description="Helical" evidence="5">
    <location>
        <begin position="447"/>
        <end position="472"/>
    </location>
</feature>
<sequence length="553" mass="60127">MATATPSSPRTDDFGASKKAIDAVEVEQIEGTVRLFDSDGHIRKLPVPSKDPTDPLTWSTWKRCLVLLSLSIFGVAGFGVVQSPPLFFSQIIAEYERETRGRFDAPSIAQLASYPSLCMGVGNFLFVPLSMMVGRRAVFLFNNILMLAAIIWAAKSDNFTSHLAARCLQGLTCGISDCLLPIIVLDMTFLHRRGVWMSIYWAGTAAGSTALLVAVPFVVQGTGSNWRTNYWFWSGFSALSLIFAIFCLPETFFPRAPFLIDGQLVITDQYGNVSVIAAEDAPDSMQDQQLSSDDEPIHSESYLRALRPFHLQQQGLKKLLATYAEMALSLLNPSIVWVLILNSLLFGGLVSQSLTYATQLESPPWNFSSAAVGTAQAGSFIGALVALGLCGTTVDRLSGFITRRNGGVREAEHVLPNFILPSCLAFAGLVLYGIVAGNPEKHPGAGWIGIHVSFGLYYCAFISISAITGVWIGEATPHWSGAALMLVCGGRNALGFAISNNFLRWISSQGFQNAYIELGGALFAVAIIGAVPLFLWNKKLRRVLTTKLRFELK</sequence>
<dbReference type="PANTHER" id="PTHR23502:SF164">
    <property type="entry name" value="MAJOR FACILITATOR SUPERFAMILY (MFS) PROFILE DOMAIN-CONTAINING PROTEIN"/>
    <property type="match status" value="1"/>
</dbReference>
<gene>
    <name evidence="7" type="ORF">L207DRAFT_479765</name>
</gene>
<protein>
    <submittedName>
        <fullName evidence="7">MFS general substrate transporter</fullName>
    </submittedName>
</protein>
<comment type="subcellular location">
    <subcellularLocation>
        <location evidence="1">Membrane</location>
        <topology evidence="1">Multi-pass membrane protein</topology>
    </subcellularLocation>
</comment>
<dbReference type="GO" id="GO:0005886">
    <property type="term" value="C:plasma membrane"/>
    <property type="evidence" value="ECO:0007669"/>
    <property type="project" value="TreeGrafter"/>
</dbReference>
<accession>A0A2J6S5V2</accession>
<feature type="transmembrane region" description="Helical" evidence="5">
    <location>
        <begin position="414"/>
        <end position="435"/>
    </location>
</feature>
<proteinExistence type="predicted"/>
<feature type="transmembrane region" description="Helical" evidence="5">
    <location>
        <begin position="168"/>
        <end position="187"/>
    </location>
</feature>
<evidence type="ECO:0000256" key="4">
    <source>
        <dbReference type="ARBA" id="ARBA00023136"/>
    </source>
</evidence>
<evidence type="ECO:0000313" key="7">
    <source>
        <dbReference type="EMBL" id="PMD46145.1"/>
    </source>
</evidence>
<keyword evidence="4 5" id="KW-0472">Membrane</keyword>
<reference evidence="7 8" key="1">
    <citation type="submission" date="2016-04" db="EMBL/GenBank/DDBJ databases">
        <title>A degradative enzymes factory behind the ericoid mycorrhizal symbiosis.</title>
        <authorList>
            <consortium name="DOE Joint Genome Institute"/>
            <person name="Martino E."/>
            <person name="Morin E."/>
            <person name="Grelet G."/>
            <person name="Kuo A."/>
            <person name="Kohler A."/>
            <person name="Daghino S."/>
            <person name="Barry K."/>
            <person name="Choi C."/>
            <person name="Cichocki N."/>
            <person name="Clum A."/>
            <person name="Copeland A."/>
            <person name="Hainaut M."/>
            <person name="Haridas S."/>
            <person name="Labutti K."/>
            <person name="Lindquist E."/>
            <person name="Lipzen A."/>
            <person name="Khouja H.-R."/>
            <person name="Murat C."/>
            <person name="Ohm R."/>
            <person name="Olson A."/>
            <person name="Spatafora J."/>
            <person name="Veneault-Fourrey C."/>
            <person name="Henrissat B."/>
            <person name="Grigoriev I."/>
            <person name="Martin F."/>
            <person name="Perotto S."/>
        </authorList>
    </citation>
    <scope>NUCLEOTIDE SEQUENCE [LARGE SCALE GENOMIC DNA]</scope>
    <source>
        <strain evidence="7 8">F</strain>
    </source>
</reference>
<evidence type="ECO:0000259" key="6">
    <source>
        <dbReference type="PROSITE" id="PS50850"/>
    </source>
</evidence>
<feature type="transmembrane region" description="Helical" evidence="5">
    <location>
        <begin position="230"/>
        <end position="248"/>
    </location>
</feature>
<name>A0A2J6S5V2_HYAVF</name>
<evidence type="ECO:0000256" key="5">
    <source>
        <dbReference type="SAM" id="Phobius"/>
    </source>
</evidence>
<dbReference type="AlphaFoldDB" id="A0A2J6S5V2"/>
<dbReference type="EMBL" id="KZ613939">
    <property type="protein sequence ID" value="PMD46145.1"/>
    <property type="molecule type" value="Genomic_DNA"/>
</dbReference>
<dbReference type="InterPro" id="IPR036259">
    <property type="entry name" value="MFS_trans_sf"/>
</dbReference>
<feature type="transmembrane region" description="Helical" evidence="5">
    <location>
        <begin position="138"/>
        <end position="156"/>
    </location>
</feature>
<keyword evidence="2 5" id="KW-0812">Transmembrane</keyword>
<dbReference type="STRING" id="1149755.A0A2J6S5V2"/>
<keyword evidence="8" id="KW-1185">Reference proteome</keyword>
<feature type="transmembrane region" description="Helical" evidence="5">
    <location>
        <begin position="327"/>
        <end position="350"/>
    </location>
</feature>
<feature type="transmembrane region" description="Helical" evidence="5">
    <location>
        <begin position="199"/>
        <end position="218"/>
    </location>
</feature>
<evidence type="ECO:0000256" key="2">
    <source>
        <dbReference type="ARBA" id="ARBA00022692"/>
    </source>
</evidence>
<dbReference type="Gene3D" id="1.20.1250.20">
    <property type="entry name" value="MFS general substrate transporter like domains"/>
    <property type="match status" value="1"/>
</dbReference>
<dbReference type="Proteomes" id="UP000235786">
    <property type="component" value="Unassembled WGS sequence"/>
</dbReference>
<dbReference type="PROSITE" id="PS50850">
    <property type="entry name" value="MFS"/>
    <property type="match status" value="1"/>
</dbReference>
<evidence type="ECO:0000256" key="3">
    <source>
        <dbReference type="ARBA" id="ARBA00022989"/>
    </source>
</evidence>